<dbReference type="EMBL" id="KI658383">
    <property type="protein sequence ID" value="ETN82790.1"/>
    <property type="molecule type" value="Genomic_DNA"/>
</dbReference>
<keyword evidence="6" id="KW-0812">Transmembrane</keyword>
<dbReference type="PANTHER" id="PTHR11920">
    <property type="entry name" value="GUANYLYL CYCLASE"/>
    <property type="match status" value="1"/>
</dbReference>
<keyword evidence="7" id="KW-0732">Signal</keyword>
<dbReference type="SUPFAM" id="SSF55073">
    <property type="entry name" value="Nucleotide cyclase"/>
    <property type="match status" value="1"/>
</dbReference>
<feature type="domain" description="Guanylate cyclase" evidence="16">
    <location>
        <begin position="64"/>
        <end position="129"/>
    </location>
</feature>
<evidence type="ECO:0000256" key="9">
    <source>
        <dbReference type="ARBA" id="ARBA00022989"/>
    </source>
</evidence>
<evidence type="ECO:0000256" key="10">
    <source>
        <dbReference type="ARBA" id="ARBA00023136"/>
    </source>
</evidence>
<dbReference type="GO" id="GO:0007168">
    <property type="term" value="P:receptor guanylyl cyclase signaling pathway"/>
    <property type="evidence" value="ECO:0007669"/>
    <property type="project" value="TreeGrafter"/>
</dbReference>
<keyword evidence="14" id="KW-0175">Coiled coil</keyword>
<dbReference type="OrthoDB" id="60033at2759"/>
<evidence type="ECO:0000313" key="18">
    <source>
        <dbReference type="Proteomes" id="UP000053676"/>
    </source>
</evidence>
<name>W2TL34_NECAM</name>
<keyword evidence="11" id="KW-0325">Glycoprotein</keyword>
<evidence type="ECO:0000256" key="14">
    <source>
        <dbReference type="SAM" id="Coils"/>
    </source>
</evidence>
<dbReference type="GO" id="GO:0035556">
    <property type="term" value="P:intracellular signal transduction"/>
    <property type="evidence" value="ECO:0007669"/>
    <property type="project" value="InterPro"/>
</dbReference>
<comment type="catalytic activity">
    <reaction evidence="1">
        <text>GTP = 3',5'-cyclic GMP + diphosphate</text>
        <dbReference type="Rhea" id="RHEA:13665"/>
        <dbReference type="ChEBI" id="CHEBI:33019"/>
        <dbReference type="ChEBI" id="CHEBI:37565"/>
        <dbReference type="ChEBI" id="CHEBI:57746"/>
        <dbReference type="EC" id="4.6.1.2"/>
    </reaction>
</comment>
<evidence type="ECO:0000256" key="13">
    <source>
        <dbReference type="ARBA" id="ARBA00023293"/>
    </source>
</evidence>
<evidence type="ECO:0000256" key="5">
    <source>
        <dbReference type="ARBA" id="ARBA00022475"/>
    </source>
</evidence>
<comment type="subcellular location">
    <subcellularLocation>
        <location evidence="2">Cell membrane</location>
    </subcellularLocation>
    <subcellularLocation>
        <location evidence="3">Membrane</location>
        <topology evidence="3">Single-pass type I membrane protein</topology>
    </subcellularLocation>
</comment>
<evidence type="ECO:0000256" key="1">
    <source>
        <dbReference type="ARBA" id="ARBA00001436"/>
    </source>
</evidence>
<dbReference type="STRING" id="51031.W2TL34"/>
<keyword evidence="8" id="KW-0547">Nucleotide-binding</keyword>
<feature type="coiled-coil region" evidence="14">
    <location>
        <begin position="5"/>
        <end position="36"/>
    </location>
</feature>
<feature type="region of interest" description="Disordered" evidence="15">
    <location>
        <begin position="176"/>
        <end position="204"/>
    </location>
</feature>
<dbReference type="EC" id="4.6.1.2" evidence="4"/>
<reference evidence="18" key="1">
    <citation type="journal article" date="2014" name="Nat. Genet.">
        <title>Genome of the human hookworm Necator americanus.</title>
        <authorList>
            <person name="Tang Y.T."/>
            <person name="Gao X."/>
            <person name="Rosa B.A."/>
            <person name="Abubucker S."/>
            <person name="Hallsworth-Pepin K."/>
            <person name="Martin J."/>
            <person name="Tyagi R."/>
            <person name="Heizer E."/>
            <person name="Zhang X."/>
            <person name="Bhonagiri-Palsikar V."/>
            <person name="Minx P."/>
            <person name="Warren W.C."/>
            <person name="Wang Q."/>
            <person name="Zhan B."/>
            <person name="Hotez P.J."/>
            <person name="Sternberg P.W."/>
            <person name="Dougall A."/>
            <person name="Gaze S.T."/>
            <person name="Mulvenna J."/>
            <person name="Sotillo J."/>
            <person name="Ranganathan S."/>
            <person name="Rabelo E.M."/>
            <person name="Wilson R.K."/>
            <person name="Felgner P.L."/>
            <person name="Bethony J."/>
            <person name="Hawdon J.M."/>
            <person name="Gasser R.B."/>
            <person name="Loukas A."/>
            <person name="Mitreva M."/>
        </authorList>
    </citation>
    <scope>NUCLEOTIDE SEQUENCE [LARGE SCALE GENOMIC DNA]</scope>
</reference>
<evidence type="ECO:0000256" key="8">
    <source>
        <dbReference type="ARBA" id="ARBA00022741"/>
    </source>
</evidence>
<dbReference type="Proteomes" id="UP000053676">
    <property type="component" value="Unassembled WGS sequence"/>
</dbReference>
<dbReference type="InterPro" id="IPR001054">
    <property type="entry name" value="A/G_cyclase"/>
</dbReference>
<protein>
    <recommendedName>
        <fullName evidence="4">guanylate cyclase</fullName>
        <ecNumber evidence="4">4.6.1.2</ecNumber>
    </recommendedName>
</protein>
<keyword evidence="10" id="KW-0472">Membrane</keyword>
<evidence type="ECO:0000256" key="6">
    <source>
        <dbReference type="ARBA" id="ARBA00022692"/>
    </source>
</evidence>
<sequence>MDHVMNTLENYASSLEEEVEERMKELVAEKKKSDALLYRMLPKQVADKLKLGESVEPESYEVVTIFFSDVVSFTTLASKCTPMQVVALLNGLYTFFDEMISRQDVYKVETIGDGYLCASGLPNRNGQEHGMACMFQQHIVQRWWASHKAALSTAHILLVLYATSWTSITAHVGHGRKLSRDREKQDAHCGSSLDVSPEGYGQHG</sequence>
<dbReference type="GO" id="GO:0001653">
    <property type="term" value="F:peptide receptor activity"/>
    <property type="evidence" value="ECO:0007669"/>
    <property type="project" value="TreeGrafter"/>
</dbReference>
<dbReference type="KEGG" id="nai:NECAME_07795"/>
<dbReference type="InterPro" id="IPR011645">
    <property type="entry name" value="HNOB_dom_associated"/>
</dbReference>
<evidence type="ECO:0000256" key="3">
    <source>
        <dbReference type="ARBA" id="ARBA00004479"/>
    </source>
</evidence>
<organism evidence="17 18">
    <name type="scientific">Necator americanus</name>
    <name type="common">Human hookworm</name>
    <dbReference type="NCBI Taxonomy" id="51031"/>
    <lineage>
        <taxon>Eukaryota</taxon>
        <taxon>Metazoa</taxon>
        <taxon>Ecdysozoa</taxon>
        <taxon>Nematoda</taxon>
        <taxon>Chromadorea</taxon>
        <taxon>Rhabditida</taxon>
        <taxon>Rhabditina</taxon>
        <taxon>Rhabditomorpha</taxon>
        <taxon>Strongyloidea</taxon>
        <taxon>Ancylostomatidae</taxon>
        <taxon>Bunostominae</taxon>
        <taxon>Necator</taxon>
    </lineage>
</organism>
<dbReference type="Gene3D" id="3.30.70.1230">
    <property type="entry name" value="Nucleotide cyclase"/>
    <property type="match status" value="1"/>
</dbReference>
<keyword evidence="9" id="KW-1133">Transmembrane helix</keyword>
<dbReference type="CDD" id="cd07302">
    <property type="entry name" value="CHD"/>
    <property type="match status" value="1"/>
</dbReference>
<gene>
    <name evidence="17" type="ORF">NECAME_07795</name>
</gene>
<dbReference type="Pfam" id="PF07701">
    <property type="entry name" value="HNOBA"/>
    <property type="match status" value="1"/>
</dbReference>
<dbReference type="GO" id="GO:0004016">
    <property type="term" value="F:adenylate cyclase activity"/>
    <property type="evidence" value="ECO:0007669"/>
    <property type="project" value="TreeGrafter"/>
</dbReference>
<evidence type="ECO:0000256" key="11">
    <source>
        <dbReference type="ARBA" id="ARBA00023180"/>
    </source>
</evidence>
<evidence type="ECO:0000256" key="15">
    <source>
        <dbReference type="SAM" id="MobiDB-lite"/>
    </source>
</evidence>
<evidence type="ECO:0000256" key="2">
    <source>
        <dbReference type="ARBA" id="ARBA00004236"/>
    </source>
</evidence>
<dbReference type="Gene3D" id="6.10.250.780">
    <property type="match status" value="1"/>
</dbReference>
<dbReference type="InterPro" id="IPR029787">
    <property type="entry name" value="Nucleotide_cyclase"/>
</dbReference>
<keyword evidence="5" id="KW-1003">Cell membrane</keyword>
<proteinExistence type="predicted"/>
<keyword evidence="18" id="KW-1185">Reference proteome</keyword>
<keyword evidence="12" id="KW-0456">Lyase</keyword>
<dbReference type="GO" id="GO:0004383">
    <property type="term" value="F:guanylate cyclase activity"/>
    <property type="evidence" value="ECO:0007669"/>
    <property type="project" value="UniProtKB-EC"/>
</dbReference>
<dbReference type="GO" id="GO:0000166">
    <property type="term" value="F:nucleotide binding"/>
    <property type="evidence" value="ECO:0007669"/>
    <property type="project" value="UniProtKB-KW"/>
</dbReference>
<evidence type="ECO:0000256" key="7">
    <source>
        <dbReference type="ARBA" id="ARBA00022729"/>
    </source>
</evidence>
<accession>W2TL34</accession>
<dbReference type="SMART" id="SM00044">
    <property type="entry name" value="CYCc"/>
    <property type="match status" value="1"/>
</dbReference>
<dbReference type="InterPro" id="IPR050401">
    <property type="entry name" value="Cyclic_nucleotide_synthase"/>
</dbReference>
<dbReference type="GO" id="GO:0005886">
    <property type="term" value="C:plasma membrane"/>
    <property type="evidence" value="ECO:0007669"/>
    <property type="project" value="UniProtKB-SubCell"/>
</dbReference>
<evidence type="ECO:0000256" key="4">
    <source>
        <dbReference type="ARBA" id="ARBA00012202"/>
    </source>
</evidence>
<dbReference type="Pfam" id="PF00211">
    <property type="entry name" value="Guanylate_cyc"/>
    <property type="match status" value="1"/>
</dbReference>
<dbReference type="PROSITE" id="PS50125">
    <property type="entry name" value="GUANYLATE_CYCLASE_2"/>
    <property type="match status" value="1"/>
</dbReference>
<evidence type="ECO:0000259" key="16">
    <source>
        <dbReference type="PROSITE" id="PS50125"/>
    </source>
</evidence>
<evidence type="ECO:0000313" key="17">
    <source>
        <dbReference type="EMBL" id="ETN82790.1"/>
    </source>
</evidence>
<evidence type="ECO:0000256" key="12">
    <source>
        <dbReference type="ARBA" id="ARBA00023239"/>
    </source>
</evidence>
<dbReference type="AlphaFoldDB" id="W2TL34"/>
<dbReference type="PANTHER" id="PTHR11920:SF495">
    <property type="entry name" value="RECEPTOR-TYPE GUANYLATE CYCLASE GCY-7"/>
    <property type="match status" value="1"/>
</dbReference>
<keyword evidence="13" id="KW-0141">cGMP biosynthesis</keyword>
<feature type="compositionally biased region" description="Basic and acidic residues" evidence="15">
    <location>
        <begin position="178"/>
        <end position="187"/>
    </location>
</feature>